<feature type="transmembrane region" description="Helical" evidence="1">
    <location>
        <begin position="76"/>
        <end position="94"/>
    </location>
</feature>
<gene>
    <name evidence="2" type="ORF">BEMITA_LOCUS8964</name>
</gene>
<keyword evidence="1" id="KW-0812">Transmembrane</keyword>
<dbReference type="AlphaFoldDB" id="A0A9P0G5C3"/>
<keyword evidence="3" id="KW-1185">Reference proteome</keyword>
<protein>
    <recommendedName>
        <fullName evidence="4">Gustatory receptor</fullName>
    </recommendedName>
</protein>
<evidence type="ECO:0000313" key="3">
    <source>
        <dbReference type="Proteomes" id="UP001152759"/>
    </source>
</evidence>
<name>A0A9P0G5C3_BEMTA</name>
<feature type="transmembrane region" description="Helical" evidence="1">
    <location>
        <begin position="307"/>
        <end position="326"/>
    </location>
</feature>
<feature type="transmembrane region" description="Helical" evidence="1">
    <location>
        <begin position="230"/>
        <end position="254"/>
    </location>
</feature>
<dbReference type="EMBL" id="OU963866">
    <property type="protein sequence ID" value="CAH0772350.1"/>
    <property type="molecule type" value="Genomic_DNA"/>
</dbReference>
<accession>A0A9P0G5C3</accession>
<reference evidence="2" key="1">
    <citation type="submission" date="2021-12" db="EMBL/GenBank/DDBJ databases">
        <authorList>
            <person name="King R."/>
        </authorList>
    </citation>
    <scope>NUCLEOTIDE SEQUENCE</scope>
</reference>
<evidence type="ECO:0008006" key="4">
    <source>
        <dbReference type="Google" id="ProtNLM"/>
    </source>
</evidence>
<dbReference type="Proteomes" id="UP001152759">
    <property type="component" value="Chromosome 5"/>
</dbReference>
<organism evidence="2 3">
    <name type="scientific">Bemisia tabaci</name>
    <name type="common">Sweetpotato whitefly</name>
    <name type="synonym">Aleurodes tabaci</name>
    <dbReference type="NCBI Taxonomy" id="7038"/>
    <lineage>
        <taxon>Eukaryota</taxon>
        <taxon>Metazoa</taxon>
        <taxon>Ecdysozoa</taxon>
        <taxon>Arthropoda</taxon>
        <taxon>Hexapoda</taxon>
        <taxon>Insecta</taxon>
        <taxon>Pterygota</taxon>
        <taxon>Neoptera</taxon>
        <taxon>Paraneoptera</taxon>
        <taxon>Hemiptera</taxon>
        <taxon>Sternorrhyncha</taxon>
        <taxon>Aleyrodoidea</taxon>
        <taxon>Aleyrodidae</taxon>
        <taxon>Aleyrodinae</taxon>
        <taxon>Bemisia</taxon>
    </lineage>
</organism>
<evidence type="ECO:0000313" key="2">
    <source>
        <dbReference type="EMBL" id="CAH0772350.1"/>
    </source>
</evidence>
<keyword evidence="1" id="KW-1133">Transmembrane helix</keyword>
<sequence length="335" mass="39209">MWLCFSPFSPGSNKVSDSGKNLAETEFSEFKLYTSPIIDFTRLTCPLPKSENFKFRSYPPRKGKETPSLLGRLRQLIYVTFYVTVAIGGGYFYARWFRYRWSFLSLDVAVTVIFQLIWVFCLPKLFKIIEAIFEFDAKIVVAVALFVAARMPLLSAAVATICRSVDSLPLFVTLCLYVYFSENIRIRFDVMVQLWEMLDRTEAQIDLYRLLYTQLFHAVHVFNDCFSFPLIALFGTAAYSLFVEFFLLFQYYSFFTQSEKILRRLHRVTINWFDERKISQIRMFMWELHAKRAEITAFGLFTIDSDLVTSIMLATASYLVMMFQLMPQLTEDAQN</sequence>
<proteinExistence type="predicted"/>
<evidence type="ECO:0000256" key="1">
    <source>
        <dbReference type="SAM" id="Phobius"/>
    </source>
</evidence>
<feature type="transmembrane region" description="Helical" evidence="1">
    <location>
        <begin position="101"/>
        <end position="119"/>
    </location>
</feature>
<feature type="transmembrane region" description="Helical" evidence="1">
    <location>
        <begin position="139"/>
        <end position="161"/>
    </location>
</feature>
<keyword evidence="1" id="KW-0472">Membrane</keyword>